<feature type="domain" description="NACHT" evidence="3">
    <location>
        <begin position="15"/>
        <end position="185"/>
    </location>
</feature>
<proteinExistence type="predicted"/>
<reference evidence="4 5" key="1">
    <citation type="journal article" date="2019" name="Nat. Ecol. Evol.">
        <title>Megaphylogeny resolves global patterns of mushroom evolution.</title>
        <authorList>
            <person name="Varga T."/>
            <person name="Krizsan K."/>
            <person name="Foldi C."/>
            <person name="Dima B."/>
            <person name="Sanchez-Garcia M."/>
            <person name="Sanchez-Ramirez S."/>
            <person name="Szollosi G.J."/>
            <person name="Szarkandi J.G."/>
            <person name="Papp V."/>
            <person name="Albert L."/>
            <person name="Andreopoulos W."/>
            <person name="Angelini C."/>
            <person name="Antonin V."/>
            <person name="Barry K.W."/>
            <person name="Bougher N.L."/>
            <person name="Buchanan P."/>
            <person name="Buyck B."/>
            <person name="Bense V."/>
            <person name="Catcheside P."/>
            <person name="Chovatia M."/>
            <person name="Cooper J."/>
            <person name="Damon W."/>
            <person name="Desjardin D."/>
            <person name="Finy P."/>
            <person name="Geml J."/>
            <person name="Haridas S."/>
            <person name="Hughes K."/>
            <person name="Justo A."/>
            <person name="Karasinski D."/>
            <person name="Kautmanova I."/>
            <person name="Kiss B."/>
            <person name="Kocsube S."/>
            <person name="Kotiranta H."/>
            <person name="LaButti K.M."/>
            <person name="Lechner B.E."/>
            <person name="Liimatainen K."/>
            <person name="Lipzen A."/>
            <person name="Lukacs Z."/>
            <person name="Mihaltcheva S."/>
            <person name="Morgado L.N."/>
            <person name="Niskanen T."/>
            <person name="Noordeloos M.E."/>
            <person name="Ohm R.A."/>
            <person name="Ortiz-Santana B."/>
            <person name="Ovrebo C."/>
            <person name="Racz N."/>
            <person name="Riley R."/>
            <person name="Savchenko A."/>
            <person name="Shiryaev A."/>
            <person name="Soop K."/>
            <person name="Spirin V."/>
            <person name="Szebenyi C."/>
            <person name="Tomsovsky M."/>
            <person name="Tulloss R.E."/>
            <person name="Uehling J."/>
            <person name="Grigoriev I.V."/>
            <person name="Vagvolgyi C."/>
            <person name="Papp T."/>
            <person name="Martin F.M."/>
            <person name="Miettinen O."/>
            <person name="Hibbett D.S."/>
            <person name="Nagy L.G."/>
        </authorList>
    </citation>
    <scope>NUCLEOTIDE SEQUENCE [LARGE SCALE GENOMIC DNA]</scope>
    <source>
        <strain evidence="4 5">FP101781</strain>
    </source>
</reference>
<comment type="caution">
    <text evidence="4">The sequence shown here is derived from an EMBL/GenBank/DDBJ whole genome shotgun (WGS) entry which is preliminary data.</text>
</comment>
<dbReference type="InterPro" id="IPR007111">
    <property type="entry name" value="NACHT_NTPase"/>
</dbReference>
<keyword evidence="1" id="KW-0677">Repeat</keyword>
<protein>
    <recommendedName>
        <fullName evidence="3">NACHT domain-containing protein</fullName>
    </recommendedName>
</protein>
<accession>A0A4Y7T0W7</accession>
<evidence type="ECO:0000256" key="2">
    <source>
        <dbReference type="SAM" id="MobiDB-lite"/>
    </source>
</evidence>
<dbReference type="AlphaFoldDB" id="A0A4Y7T0W7"/>
<gene>
    <name evidence="4" type="ORF">FA13DRAFT_1691228</name>
</gene>
<feature type="region of interest" description="Disordered" evidence="2">
    <location>
        <begin position="525"/>
        <end position="544"/>
    </location>
</feature>
<sequence length="544" mass="62663">MSWIDHGERDDTPKRILWLSGPAGSGKTAIAGTIADECYKKGMLAASFFFSAFAGTKNRRWKKLFIPTLVYGLLQYDSIIGYKDEVLTVIERDPMVFEKHLDQQLEKLILEPLRKALGRSDFREWPKIILVDGLDECQGNGEPDVGPGIGDPTAGSNAQKEILSALSRACADPAFPFSIIIASRPEPVIRHFFFASPCPALTIFLDNKYNPDADIRLFLQAMFSDLRRRFNLPLTWAAKDVVDLLVAEASGQFIYAATVVRFLDNPRLGPPAQQLIRVLEWRRLDDSEVFAPLDLLYHRILRTSPTPLLAVKWIHFINNHRHVWSESLHLKYMLESSPGETEHVLGTLTSLVQLVNEDGETHFYFYHKSLFDFLEDPQRSSDLHISEQSLAHFQWDRYHQTLQARGPQSNVSATSRSPLPQDFPRTFCVQLVTEIDPHRRYNLDDVEWWLANLPEFRQDLDIPRVFASIHKQCKWYHCLSACGVWRKGILLYSREHHWRVPTRREMVQDRFKKFRSYRSPEFPLRHREVKPAEPSADKPAGTSA</sequence>
<name>A0A4Y7T0W7_COPMI</name>
<dbReference type="SUPFAM" id="SSF52540">
    <property type="entry name" value="P-loop containing nucleoside triphosphate hydrolases"/>
    <property type="match status" value="2"/>
</dbReference>
<dbReference type="Gene3D" id="3.40.50.300">
    <property type="entry name" value="P-loop containing nucleotide triphosphate hydrolases"/>
    <property type="match status" value="1"/>
</dbReference>
<organism evidence="4 5">
    <name type="scientific">Coprinellus micaceus</name>
    <name type="common">Glistening ink-cap mushroom</name>
    <name type="synonym">Coprinus micaceus</name>
    <dbReference type="NCBI Taxonomy" id="71717"/>
    <lineage>
        <taxon>Eukaryota</taxon>
        <taxon>Fungi</taxon>
        <taxon>Dikarya</taxon>
        <taxon>Basidiomycota</taxon>
        <taxon>Agaricomycotina</taxon>
        <taxon>Agaricomycetes</taxon>
        <taxon>Agaricomycetidae</taxon>
        <taxon>Agaricales</taxon>
        <taxon>Agaricineae</taxon>
        <taxon>Psathyrellaceae</taxon>
        <taxon>Coprinellus</taxon>
    </lineage>
</organism>
<dbReference type="Proteomes" id="UP000298030">
    <property type="component" value="Unassembled WGS sequence"/>
</dbReference>
<evidence type="ECO:0000313" key="4">
    <source>
        <dbReference type="EMBL" id="TEB27806.1"/>
    </source>
</evidence>
<dbReference type="STRING" id="71717.A0A4Y7T0W7"/>
<evidence type="ECO:0000259" key="3">
    <source>
        <dbReference type="PROSITE" id="PS50837"/>
    </source>
</evidence>
<keyword evidence="5" id="KW-1185">Reference proteome</keyword>
<dbReference type="OrthoDB" id="626167at2759"/>
<dbReference type="InterPro" id="IPR027417">
    <property type="entry name" value="P-loop_NTPase"/>
</dbReference>
<dbReference type="PANTHER" id="PTHR10039">
    <property type="entry name" value="AMELOGENIN"/>
    <property type="match status" value="1"/>
</dbReference>
<dbReference type="EMBL" id="QPFP01000037">
    <property type="protein sequence ID" value="TEB27806.1"/>
    <property type="molecule type" value="Genomic_DNA"/>
</dbReference>
<evidence type="ECO:0000313" key="5">
    <source>
        <dbReference type="Proteomes" id="UP000298030"/>
    </source>
</evidence>
<dbReference type="InterPro" id="IPR056884">
    <property type="entry name" value="NPHP3-like_N"/>
</dbReference>
<evidence type="ECO:0000256" key="1">
    <source>
        <dbReference type="ARBA" id="ARBA00022737"/>
    </source>
</evidence>
<dbReference type="Pfam" id="PF24883">
    <property type="entry name" value="NPHP3_N"/>
    <property type="match status" value="1"/>
</dbReference>
<dbReference type="PROSITE" id="PS50837">
    <property type="entry name" value="NACHT"/>
    <property type="match status" value="1"/>
</dbReference>